<dbReference type="HOGENOM" id="CLU_2394944_0_0_7"/>
<protein>
    <recommendedName>
        <fullName evidence="4">Lipoprotein</fullName>
    </recommendedName>
</protein>
<keyword evidence="3" id="KW-1185">Reference proteome</keyword>
<dbReference type="EMBL" id="CM001368">
    <property type="protein sequence ID" value="EHJ46617.1"/>
    <property type="molecule type" value="Genomic_DNA"/>
</dbReference>
<evidence type="ECO:0000313" key="3">
    <source>
        <dbReference type="Proteomes" id="UP000004662"/>
    </source>
</evidence>
<feature type="signal peptide" evidence="1">
    <location>
        <begin position="1"/>
        <end position="21"/>
    </location>
</feature>
<gene>
    <name evidence="2" type="ORF">DFW101_0600</name>
</gene>
<dbReference type="eggNOG" id="ENOG503184D">
    <property type="taxonomic scope" value="Bacteria"/>
</dbReference>
<accession>G7QDW1</accession>
<feature type="chain" id="PRO_5003503601" description="Lipoprotein" evidence="1">
    <location>
        <begin position="22"/>
        <end position="94"/>
    </location>
</feature>
<dbReference type="AlphaFoldDB" id="G7QDW1"/>
<evidence type="ECO:0000256" key="1">
    <source>
        <dbReference type="SAM" id="SignalP"/>
    </source>
</evidence>
<dbReference type="Proteomes" id="UP000004662">
    <property type="component" value="Chromosome"/>
</dbReference>
<organism evidence="2 3">
    <name type="scientific">Solidesulfovibrio carbinoliphilus subsp. oakridgensis</name>
    <dbReference type="NCBI Taxonomy" id="694327"/>
    <lineage>
        <taxon>Bacteria</taxon>
        <taxon>Pseudomonadati</taxon>
        <taxon>Thermodesulfobacteriota</taxon>
        <taxon>Desulfovibrionia</taxon>
        <taxon>Desulfovibrionales</taxon>
        <taxon>Desulfovibrionaceae</taxon>
        <taxon>Solidesulfovibrio</taxon>
    </lineage>
</organism>
<keyword evidence="1" id="KW-0732">Signal</keyword>
<name>G7QDW1_9BACT</name>
<evidence type="ECO:0000313" key="2">
    <source>
        <dbReference type="EMBL" id="EHJ46617.1"/>
    </source>
</evidence>
<dbReference type="STRING" id="694327.DFW101_0600"/>
<dbReference type="RefSeq" id="WP_009180053.1">
    <property type="nucleotide sequence ID" value="NZ_CM001368.1"/>
</dbReference>
<evidence type="ECO:0008006" key="4">
    <source>
        <dbReference type="Google" id="ProtNLM"/>
    </source>
</evidence>
<dbReference type="PROSITE" id="PS51257">
    <property type="entry name" value="PROKAR_LIPOPROTEIN"/>
    <property type="match status" value="1"/>
</dbReference>
<reference evidence="3" key="1">
    <citation type="journal article" date="2015" name="Genome Announc.">
        <title>High-Quality Draft Genome Sequence of Desulfovibrio carbinoliphilus FW-101-2B, an Organic Acid-Oxidizing Sulfate-Reducing Bacterium Isolated from Uranium(VI)-Contaminated Groundwater.</title>
        <authorList>
            <person name="Ramsay B.D."/>
            <person name="Hwang C."/>
            <person name="Woo H.L."/>
            <person name="Carroll S.L."/>
            <person name="Lucas S."/>
            <person name="Han J."/>
            <person name="Lapidus A.L."/>
            <person name="Cheng J.F."/>
            <person name="Goodwin L.A."/>
            <person name="Pitluck S."/>
            <person name="Peters L."/>
            <person name="Chertkov O."/>
            <person name="Held B."/>
            <person name="Detter J.C."/>
            <person name="Han C.S."/>
            <person name="Tapia R."/>
            <person name="Land M.L."/>
            <person name="Hauser L.J."/>
            <person name="Kyrpides N.C."/>
            <person name="Ivanova N.N."/>
            <person name="Mikhailova N."/>
            <person name="Pagani I."/>
            <person name="Woyke T."/>
            <person name="Arkin A.P."/>
            <person name="Dehal P."/>
            <person name="Chivian D."/>
            <person name="Criddle C.S."/>
            <person name="Wu W."/>
            <person name="Chakraborty R."/>
            <person name="Hazen T.C."/>
            <person name="Fields M.W."/>
        </authorList>
    </citation>
    <scope>NUCLEOTIDE SEQUENCE [LARGE SCALE GENOMIC DNA]</scope>
    <source>
        <strain evidence="3">FW-101-2B</strain>
    </source>
</reference>
<proteinExistence type="predicted"/>
<sequence length="94" mass="10483">MRRLLAIGLVCLLGAAMPFTVGCKKKTTPPPMPQAENPVPGPGASAQEVERYQLEEEKRSLTDKYGENIGRIQQINARLIQLNIEINRQANPHY</sequence>